<protein>
    <submittedName>
        <fullName evidence="2">Molybdenum import ATP-binding protein ModC</fullName>
        <ecNumber evidence="2">3.6.3.29</ecNumber>
    </submittedName>
</protein>
<dbReference type="Proteomes" id="UP000052257">
    <property type="component" value="Unassembled WGS sequence"/>
</dbReference>
<dbReference type="EMBL" id="FAUW01000001">
    <property type="protein sequence ID" value="CUU73335.1"/>
    <property type="molecule type" value="Genomic_DNA"/>
</dbReference>
<organism evidence="2 3">
    <name type="scientific">Campylobacter hyointestinalis subsp. hyointestinalis</name>
    <dbReference type="NCBI Taxonomy" id="91352"/>
    <lineage>
        <taxon>Bacteria</taxon>
        <taxon>Pseudomonadati</taxon>
        <taxon>Campylobacterota</taxon>
        <taxon>Epsilonproteobacteria</taxon>
        <taxon>Campylobacterales</taxon>
        <taxon>Campylobacteraceae</taxon>
        <taxon>Campylobacter</taxon>
    </lineage>
</organism>
<keyword evidence="3" id="KW-1185">Reference proteome</keyword>
<dbReference type="RefSeq" id="WP_059427220.1">
    <property type="nucleotide sequence ID" value="NZ_FAUT01000002.1"/>
</dbReference>
<comment type="caution">
    <text evidence="2">The sequence shown here is derived from an EMBL/GenBank/DDBJ whole genome shotgun (WGS) entry which is preliminary data.</text>
</comment>
<evidence type="ECO:0000313" key="4">
    <source>
        <dbReference type="Proteomes" id="UP000052257"/>
    </source>
</evidence>
<dbReference type="InterPro" id="IPR008995">
    <property type="entry name" value="Mo/tungstate-bd_C_term_dom"/>
</dbReference>
<accession>A0A9W5AM91</accession>
<dbReference type="SUPFAM" id="SSF50331">
    <property type="entry name" value="MOP-like"/>
    <property type="match status" value="1"/>
</dbReference>
<evidence type="ECO:0000313" key="2">
    <source>
        <dbReference type="EMBL" id="CUU76136.1"/>
    </source>
</evidence>
<dbReference type="Proteomes" id="UP000052237">
    <property type="component" value="Unassembled WGS sequence"/>
</dbReference>
<evidence type="ECO:0000313" key="3">
    <source>
        <dbReference type="Proteomes" id="UP000052237"/>
    </source>
</evidence>
<keyword evidence="2" id="KW-0378">Hydrolase</keyword>
<dbReference type="GeneID" id="29473669"/>
<dbReference type="EMBL" id="FAVB01000002">
    <property type="protein sequence ID" value="CUU76136.1"/>
    <property type="molecule type" value="Genomic_DNA"/>
</dbReference>
<sequence length="124" mass="14006">MFKATVLNIKTHQNLFEIKLSSELGELYMLSLELDEYIQNGKEVMLGFKSSDLILSTGHPDISTRNCFLAKVQSVEKGELISVINLKANDFKFDTMISSNLVPKIKDELYVILGETSLYISEIL</sequence>
<gene>
    <name evidence="2" type="ORF">ERS686654_00722</name>
    <name evidence="1" type="ORF">ERS739220_00500</name>
</gene>
<reference evidence="3 4" key="1">
    <citation type="submission" date="2015-11" db="EMBL/GenBank/DDBJ databases">
        <authorList>
            <consortium name="Pathogen Informatics"/>
        </authorList>
    </citation>
    <scope>NUCLEOTIDE SEQUENCE [LARGE SCALE GENOMIC DNA]</scope>
    <source>
        <strain evidence="2 3">006A-0059</strain>
        <strain evidence="1 4">006A-0191</strain>
    </source>
</reference>
<dbReference type="GO" id="GO:0005524">
    <property type="term" value="F:ATP binding"/>
    <property type="evidence" value="ECO:0007669"/>
    <property type="project" value="UniProtKB-KW"/>
</dbReference>
<keyword evidence="2" id="KW-0547">Nucleotide-binding</keyword>
<evidence type="ECO:0000313" key="1">
    <source>
        <dbReference type="EMBL" id="CUU73335.1"/>
    </source>
</evidence>
<proteinExistence type="predicted"/>
<keyword evidence="2" id="KW-0067">ATP-binding</keyword>
<dbReference type="GO" id="GO:0016787">
    <property type="term" value="F:hydrolase activity"/>
    <property type="evidence" value="ECO:0007669"/>
    <property type="project" value="UniProtKB-KW"/>
</dbReference>
<dbReference type="EC" id="3.6.3.29" evidence="2"/>
<accession>A0A0S4S2Q7</accession>
<dbReference type="AlphaFoldDB" id="A0A0S4S2Q7"/>
<name>A0A0S4S2Q7_CAMHY</name>